<name>A0ABU6R886_9FABA</name>
<comment type="caution">
    <text evidence="1">The sequence shown here is derived from an EMBL/GenBank/DDBJ whole genome shotgun (WGS) entry which is preliminary data.</text>
</comment>
<dbReference type="Proteomes" id="UP001341840">
    <property type="component" value="Unassembled WGS sequence"/>
</dbReference>
<reference evidence="1 2" key="1">
    <citation type="journal article" date="2023" name="Plants (Basel)">
        <title>Bridging the Gap: Combining Genomics and Transcriptomics Approaches to Understand Stylosanthes scabra, an Orphan Legume from the Brazilian Caatinga.</title>
        <authorList>
            <person name="Ferreira-Neto J.R.C."/>
            <person name="da Silva M.D."/>
            <person name="Binneck E."/>
            <person name="de Melo N.F."/>
            <person name="da Silva R.H."/>
            <person name="de Melo A.L.T.M."/>
            <person name="Pandolfi V."/>
            <person name="Bustamante F.O."/>
            <person name="Brasileiro-Vidal A.C."/>
            <person name="Benko-Iseppon A.M."/>
        </authorList>
    </citation>
    <scope>NUCLEOTIDE SEQUENCE [LARGE SCALE GENOMIC DNA]</scope>
    <source>
        <tissue evidence="1">Leaves</tissue>
    </source>
</reference>
<dbReference type="EMBL" id="JASCZI010030264">
    <property type="protein sequence ID" value="MED6120182.1"/>
    <property type="molecule type" value="Genomic_DNA"/>
</dbReference>
<accession>A0ABU6R886</accession>
<protein>
    <submittedName>
        <fullName evidence="1">Uncharacterized protein</fullName>
    </submittedName>
</protein>
<gene>
    <name evidence="1" type="ORF">PIB30_018581</name>
</gene>
<keyword evidence="2" id="KW-1185">Reference proteome</keyword>
<evidence type="ECO:0000313" key="2">
    <source>
        <dbReference type="Proteomes" id="UP001341840"/>
    </source>
</evidence>
<sequence>MEAEKWRATIRVNGAAAAKNTRGADTSCDRWGGSSFNVRRLARTQAIRRAILLNPPPLMAAVFPWNRDKGLVAAAGKSAEDSAFAKGKVEDKATKAVERQRLALSNDREALVVVAAIGNRTGLGEIHYQEKDDIESDGDAWIGTEGKRSGGAWRMMEDNIWGYPCVTRESFRVVAIGPVVTAAVDNIQHFFMGGNGCGTLRNKEELAERSGNEMRWKSLTLVGHCPAQFLIHPSSRSKVLMDEEPAQFINRILIGYVPTTNHGFISFWSDFNPCLSHLFMGSGWNF</sequence>
<evidence type="ECO:0000313" key="1">
    <source>
        <dbReference type="EMBL" id="MED6120182.1"/>
    </source>
</evidence>
<proteinExistence type="predicted"/>
<organism evidence="1 2">
    <name type="scientific">Stylosanthes scabra</name>
    <dbReference type="NCBI Taxonomy" id="79078"/>
    <lineage>
        <taxon>Eukaryota</taxon>
        <taxon>Viridiplantae</taxon>
        <taxon>Streptophyta</taxon>
        <taxon>Embryophyta</taxon>
        <taxon>Tracheophyta</taxon>
        <taxon>Spermatophyta</taxon>
        <taxon>Magnoliopsida</taxon>
        <taxon>eudicotyledons</taxon>
        <taxon>Gunneridae</taxon>
        <taxon>Pentapetalae</taxon>
        <taxon>rosids</taxon>
        <taxon>fabids</taxon>
        <taxon>Fabales</taxon>
        <taxon>Fabaceae</taxon>
        <taxon>Papilionoideae</taxon>
        <taxon>50 kb inversion clade</taxon>
        <taxon>dalbergioids sensu lato</taxon>
        <taxon>Dalbergieae</taxon>
        <taxon>Pterocarpus clade</taxon>
        <taxon>Stylosanthes</taxon>
    </lineage>
</organism>